<protein>
    <submittedName>
        <fullName evidence="1">Uncharacterized protein</fullName>
    </submittedName>
</protein>
<accession>A0A7R8WMY2</accession>
<sequence length="338" mass="37215">MHVEYPKEDSSKKHIQSDFCQEFTGRKRRDFGQEFTGSVIQETPRFWPGIHGIRHPGNTEILARNSRDPSSRRLRDSCQEFTGSVIQETPRFWPGILVDFCSKPGGFVLKTGWISVQNLVDGNPTMQIQFVLIMAFGTMMSSGSGVQTISETLGVLQARISAVDDANFVDAADKASLLSLVNAVKSTVDAVDDDFESVTLDEFRLLNGVMLTETGQIALINLQLLRVRSGNRNLWLQLARASYNHNINAFVRFTLFSFVNTSLRAAQRLKTAGTTEATAANTVLFDTVDLMREVWTASSTLITSETPDLQGTANTVGAKNAEIATKITELKTAIDAIG</sequence>
<evidence type="ECO:0000313" key="1">
    <source>
        <dbReference type="EMBL" id="CAD7234709.1"/>
    </source>
</evidence>
<gene>
    <name evidence="1" type="ORF">CTOB1V02_LOCUS12525</name>
</gene>
<dbReference type="EMBL" id="OB669556">
    <property type="protein sequence ID" value="CAD7234709.1"/>
    <property type="molecule type" value="Genomic_DNA"/>
</dbReference>
<reference evidence="1" key="1">
    <citation type="submission" date="2020-11" db="EMBL/GenBank/DDBJ databases">
        <authorList>
            <person name="Tran Van P."/>
        </authorList>
    </citation>
    <scope>NUCLEOTIDE SEQUENCE</scope>
</reference>
<name>A0A7R8WMY2_9CRUS</name>
<dbReference type="AlphaFoldDB" id="A0A7R8WMY2"/>
<proteinExistence type="predicted"/>
<organism evidence="1">
    <name type="scientific">Cyprideis torosa</name>
    <dbReference type="NCBI Taxonomy" id="163714"/>
    <lineage>
        <taxon>Eukaryota</taxon>
        <taxon>Metazoa</taxon>
        <taxon>Ecdysozoa</taxon>
        <taxon>Arthropoda</taxon>
        <taxon>Crustacea</taxon>
        <taxon>Oligostraca</taxon>
        <taxon>Ostracoda</taxon>
        <taxon>Podocopa</taxon>
        <taxon>Podocopida</taxon>
        <taxon>Cytherocopina</taxon>
        <taxon>Cytheroidea</taxon>
        <taxon>Cytherideidae</taxon>
        <taxon>Cyprideis</taxon>
    </lineage>
</organism>